<evidence type="ECO:0000313" key="10">
    <source>
        <dbReference type="Proteomes" id="UP000183461"/>
    </source>
</evidence>
<dbReference type="InterPro" id="IPR050727">
    <property type="entry name" value="GH43_arabinanases"/>
</dbReference>
<dbReference type="CDD" id="cd14256">
    <property type="entry name" value="Dockerin_I"/>
    <property type="match status" value="1"/>
</dbReference>
<evidence type="ECO:0000256" key="7">
    <source>
        <dbReference type="SAM" id="SignalP"/>
    </source>
</evidence>
<accession>A0A1K1LR63</accession>
<dbReference type="SMART" id="SM00458">
    <property type="entry name" value="RICIN"/>
    <property type="match status" value="2"/>
</dbReference>
<dbReference type="SUPFAM" id="SSF50370">
    <property type="entry name" value="Ricin B-like lectins"/>
    <property type="match status" value="2"/>
</dbReference>
<gene>
    <name evidence="9" type="ORF">SAMN02910280_0686</name>
</gene>
<evidence type="ECO:0000256" key="2">
    <source>
        <dbReference type="ARBA" id="ARBA00009865"/>
    </source>
</evidence>
<name>A0A1K1LR63_RUMFL</name>
<feature type="active site" description="Proton acceptor" evidence="5">
    <location>
        <position position="36"/>
    </location>
</feature>
<keyword evidence="7" id="KW-0732">Signal</keyword>
<dbReference type="AlphaFoldDB" id="A0A1K1LR63"/>
<dbReference type="InterPro" id="IPR035992">
    <property type="entry name" value="Ricin_B-like_lectins"/>
</dbReference>
<dbReference type="PANTHER" id="PTHR43301">
    <property type="entry name" value="ARABINAN ENDO-1,5-ALPHA-L-ARABINOSIDASE"/>
    <property type="match status" value="1"/>
</dbReference>
<feature type="signal peptide" evidence="7">
    <location>
        <begin position="1"/>
        <end position="26"/>
    </location>
</feature>
<dbReference type="InterPro" id="IPR018247">
    <property type="entry name" value="EF_Hand_1_Ca_BS"/>
</dbReference>
<dbReference type="CDD" id="cd18832">
    <property type="entry name" value="GH43_GsAbnA-like"/>
    <property type="match status" value="1"/>
</dbReference>
<evidence type="ECO:0000256" key="6">
    <source>
        <dbReference type="PIRSR" id="PIRSR606710-2"/>
    </source>
</evidence>
<dbReference type="CDD" id="cd00161">
    <property type="entry name" value="beta-trefoil_Ricin-like"/>
    <property type="match status" value="2"/>
</dbReference>
<dbReference type="PANTHER" id="PTHR43301:SF3">
    <property type="entry name" value="ARABINAN ENDO-1,5-ALPHA-L-ARABINOSIDASE A-RELATED"/>
    <property type="match status" value="1"/>
</dbReference>
<feature type="active site" description="Proton donor" evidence="5">
    <location>
        <position position="284"/>
    </location>
</feature>
<dbReference type="InterPro" id="IPR016134">
    <property type="entry name" value="Dockerin_dom"/>
</dbReference>
<dbReference type="EMBL" id="FPIP01000001">
    <property type="protein sequence ID" value="SFW13356.1"/>
    <property type="molecule type" value="Genomic_DNA"/>
</dbReference>
<proteinExistence type="inferred from homology"/>
<dbReference type="Gene3D" id="2.115.10.20">
    <property type="entry name" value="Glycosyl hydrolase domain, family 43"/>
    <property type="match status" value="1"/>
</dbReference>
<dbReference type="Pfam" id="PF04616">
    <property type="entry name" value="Glyco_hydro_43"/>
    <property type="match status" value="1"/>
</dbReference>
<feature type="site" description="Important for catalytic activity, responsible for pKa modulation of the active site Glu and correct orientation of both the proton donor and substrate" evidence="6">
    <location>
        <position position="219"/>
    </location>
</feature>
<dbReference type="PROSITE" id="PS51766">
    <property type="entry name" value="DOCKERIN"/>
    <property type="match status" value="1"/>
</dbReference>
<dbReference type="SUPFAM" id="SSF75005">
    <property type="entry name" value="Arabinanase/levansucrase/invertase"/>
    <property type="match status" value="1"/>
</dbReference>
<dbReference type="InterPro" id="IPR000772">
    <property type="entry name" value="Ricin_B_lectin"/>
</dbReference>
<feature type="domain" description="Dockerin" evidence="8">
    <location>
        <begin position="857"/>
        <end position="917"/>
    </location>
</feature>
<evidence type="ECO:0000256" key="4">
    <source>
        <dbReference type="ARBA" id="ARBA00023295"/>
    </source>
</evidence>
<protein>
    <submittedName>
        <fullName evidence="9">Arabinan endo-1,5-alpha-L-arabinosidase</fullName>
    </submittedName>
</protein>
<dbReference type="Gene3D" id="1.10.1330.10">
    <property type="entry name" value="Dockerin domain"/>
    <property type="match status" value="1"/>
</dbReference>
<dbReference type="RefSeq" id="WP_072299083.1">
    <property type="nucleotide sequence ID" value="NZ_FPIP01000001.1"/>
</dbReference>
<dbReference type="InterPro" id="IPR002105">
    <property type="entry name" value="Dockerin_1_rpt"/>
</dbReference>
<evidence type="ECO:0000313" key="9">
    <source>
        <dbReference type="EMBL" id="SFW13356.1"/>
    </source>
</evidence>
<organism evidence="9 10">
    <name type="scientific">Ruminococcus flavefaciens</name>
    <dbReference type="NCBI Taxonomy" id="1265"/>
    <lineage>
        <taxon>Bacteria</taxon>
        <taxon>Bacillati</taxon>
        <taxon>Bacillota</taxon>
        <taxon>Clostridia</taxon>
        <taxon>Eubacteriales</taxon>
        <taxon>Oscillospiraceae</taxon>
        <taxon>Ruminococcus</taxon>
    </lineage>
</organism>
<dbReference type="InterPro" id="IPR006710">
    <property type="entry name" value="Glyco_hydro_43"/>
</dbReference>
<comment type="similarity">
    <text evidence="2">Belongs to the glycosyl hydrolase 43 family.</text>
</comment>
<evidence type="ECO:0000256" key="1">
    <source>
        <dbReference type="ARBA" id="ARBA00004834"/>
    </source>
</evidence>
<evidence type="ECO:0000259" key="8">
    <source>
        <dbReference type="PROSITE" id="PS51766"/>
    </source>
</evidence>
<dbReference type="PROSITE" id="PS00018">
    <property type="entry name" value="EF_HAND_1"/>
    <property type="match status" value="2"/>
</dbReference>
<dbReference type="SUPFAM" id="SSF63446">
    <property type="entry name" value="Type I dockerin domain"/>
    <property type="match status" value="1"/>
</dbReference>
<keyword evidence="4" id="KW-0326">Glycosidase</keyword>
<dbReference type="Gene3D" id="2.40.128.10">
    <property type="match status" value="1"/>
</dbReference>
<evidence type="ECO:0000256" key="5">
    <source>
        <dbReference type="PIRSR" id="PIRSR606710-1"/>
    </source>
</evidence>
<dbReference type="InterPro" id="IPR023296">
    <property type="entry name" value="Glyco_hydro_beta-prop_sf"/>
</dbReference>
<dbReference type="Pfam" id="PF00404">
    <property type="entry name" value="Dockerin_1"/>
    <property type="match status" value="1"/>
</dbReference>
<dbReference type="InterPro" id="IPR032291">
    <property type="entry name" value="Abn2_C"/>
</dbReference>
<comment type="pathway">
    <text evidence="1">Glycan metabolism; L-arabinan degradation.</text>
</comment>
<dbReference type="Pfam" id="PF14200">
    <property type="entry name" value="RicinB_lectin_2"/>
    <property type="match status" value="2"/>
</dbReference>
<dbReference type="Pfam" id="PF16369">
    <property type="entry name" value="GH43_C"/>
    <property type="match status" value="1"/>
</dbReference>
<dbReference type="Gene3D" id="2.80.10.50">
    <property type="match status" value="4"/>
</dbReference>
<dbReference type="Proteomes" id="UP000183461">
    <property type="component" value="Unassembled WGS sequence"/>
</dbReference>
<reference evidence="9 10" key="1">
    <citation type="submission" date="2016-11" db="EMBL/GenBank/DDBJ databases">
        <authorList>
            <person name="Jaros S."/>
            <person name="Januszkiewicz K."/>
            <person name="Wedrychowicz H."/>
        </authorList>
    </citation>
    <scope>NUCLEOTIDE SEQUENCE [LARGE SCALE GENOMIC DNA]</scope>
    <source>
        <strain evidence="9 10">YL228</strain>
    </source>
</reference>
<dbReference type="GO" id="GO:0000272">
    <property type="term" value="P:polysaccharide catabolic process"/>
    <property type="evidence" value="ECO:0007669"/>
    <property type="project" value="InterPro"/>
</dbReference>
<feature type="chain" id="PRO_5012566247" evidence="7">
    <location>
        <begin position="27"/>
        <end position="917"/>
    </location>
</feature>
<evidence type="ECO:0000256" key="3">
    <source>
        <dbReference type="ARBA" id="ARBA00022801"/>
    </source>
</evidence>
<keyword evidence="3" id="KW-0378">Hydrolase</keyword>
<sequence>MKIKKFMAAALSACLMLPAMTGLSTAAGGTRVSVHDPSIVKDKSTYYVFGSHIEAAKSNDLQNWKRFSNGYATTNNVEFGNLSQNLKKAFDWAGENLEDCVGGFAVWAPDVVWDADYINKDGSKGAYLMYFCTSSTYIRSVIAYAASKNIEGPYTFVDTLIYSGFTNNDSYATSNTKNVNRKYTSTNVDELIAQGQVTFNNNWFNKNNFNNQLFPNAIDPTIYYDTNGKMYMCYGSWSGGIFTLEIDPKTGQCIHPKTGQTADGRMVDSYFGTKISGGYGKSGEGPFIEYNAETGYYYLWVTFGGLTSTGGYNMRVFRSTSPLGPFTDPAGRQAVLPTNPNLDSTGLKVMGNYKFSSLSKAYMACGHNSVLKDDDGKWYLVYHTRFDDGAEFHEVRVHSMYFNEQGWPVVAPYEYAGDVISETGYNDEDIVGDYEFINHGSSTDGKIINYSSIKLNADGTISGSVTGKWSQAQDNSAAVITIGNQSYSGYFLAAKDENGKKVMSFTAVGSNNQTIWGVQTKQFSGTERSELVDFTDKNSQLINKADTVSGSGAAVKLSGTELLSGVPYYIINQNSGMAIDLPNGKLDEGTNIQQWERNGSWAQQWRIIAVDKDYCKIVSVGDESMCIAVAQSSADDGVNIELQNYTGKDNQLFKIKKCGSDYGIVSKCSNDTGGLDVYEWSKENGGNVNQWNYWEGGCQLWSLSPVHPQVTDGNYMIRSIDSGQFVFDMKGNVVQFDANGKSVQPDSTGKMPFTLNDQIWSFTKLSDGSYTIKNQKGQALAVNSSNKLVVEAASETDNQKFKVICNKDGSYSLLQNDVCIEIDKNSSTEDAGFNINSFTGANTQKFVLEPAIPEEIVLPVKGDVNDDGVMNTADLVMLQKYIIGAGKLTNSSNADINEDGNIDVFDVVGLRKLLIKQ</sequence>
<dbReference type="GO" id="GO:0004553">
    <property type="term" value="F:hydrolase activity, hydrolyzing O-glycosyl compounds"/>
    <property type="evidence" value="ECO:0007669"/>
    <property type="project" value="InterPro"/>
</dbReference>
<dbReference type="InterPro" id="IPR036439">
    <property type="entry name" value="Dockerin_dom_sf"/>
</dbReference>